<evidence type="ECO:0008006" key="3">
    <source>
        <dbReference type="Google" id="ProtNLM"/>
    </source>
</evidence>
<evidence type="ECO:0000313" key="1">
    <source>
        <dbReference type="EMBL" id="SEM47971.1"/>
    </source>
</evidence>
<sequence>MIAPATTDGKAAARGLTQGEMVLARGIFGDAVDYNRVKLARRKWAFFQPRDRVMAPSGCIHFHPQSNIWHDDFTAAPLTLQGLFIHEMVHIWQHQRGVYLPLARHPFCRYDYALKPGQAFTRYGLEQQAEIVRHAFLLRRGQVVPGAPPLAQYESLLPFRRKPA</sequence>
<dbReference type="Proteomes" id="UP000199206">
    <property type="component" value="Unassembled WGS sequence"/>
</dbReference>
<reference evidence="2" key="1">
    <citation type="submission" date="2016-10" db="EMBL/GenBank/DDBJ databases">
        <authorList>
            <person name="Varghese N."/>
            <person name="Submissions S."/>
        </authorList>
    </citation>
    <scope>NUCLEOTIDE SEQUENCE [LARGE SCALE GENOMIC DNA]</scope>
    <source>
        <strain evidence="2">S6-262</strain>
    </source>
</reference>
<organism evidence="1 2">
    <name type="scientific">Sphingomonas gellani</name>
    <dbReference type="NCBI Taxonomy" id="1166340"/>
    <lineage>
        <taxon>Bacteria</taxon>
        <taxon>Pseudomonadati</taxon>
        <taxon>Pseudomonadota</taxon>
        <taxon>Alphaproteobacteria</taxon>
        <taxon>Sphingomonadales</taxon>
        <taxon>Sphingomonadaceae</taxon>
        <taxon>Sphingomonas</taxon>
    </lineage>
</organism>
<proteinExistence type="predicted"/>
<dbReference type="STRING" id="1166340.SAMN05192583_0350"/>
<dbReference type="EMBL" id="FOCF01000001">
    <property type="protein sequence ID" value="SEM47971.1"/>
    <property type="molecule type" value="Genomic_DNA"/>
</dbReference>
<name>A0A1H7YPY6_9SPHN</name>
<gene>
    <name evidence="1" type="ORF">SAMN05192583_0350</name>
</gene>
<dbReference type="AlphaFoldDB" id="A0A1H7YPY6"/>
<accession>A0A1H7YPY6</accession>
<keyword evidence="2" id="KW-1185">Reference proteome</keyword>
<protein>
    <recommendedName>
        <fullName evidence="3">Vgr related protein</fullName>
    </recommendedName>
</protein>
<evidence type="ECO:0000313" key="2">
    <source>
        <dbReference type="Proteomes" id="UP000199206"/>
    </source>
</evidence>